<keyword evidence="10" id="KW-1185">Reference proteome</keyword>
<dbReference type="InterPro" id="IPR050388">
    <property type="entry name" value="ABC_Ni/Peptide_Import"/>
</dbReference>
<keyword evidence="6 9" id="KW-0067">ATP-binding</keyword>
<dbReference type="GO" id="GO:0005886">
    <property type="term" value="C:plasma membrane"/>
    <property type="evidence" value="ECO:0007669"/>
    <property type="project" value="UniProtKB-SubCell"/>
</dbReference>
<dbReference type="FunFam" id="3.40.50.300:FF:000016">
    <property type="entry name" value="Oligopeptide ABC transporter ATP-binding component"/>
    <property type="match status" value="1"/>
</dbReference>
<gene>
    <name evidence="9" type="ORF">JIN87_16725</name>
</gene>
<keyword evidence="4" id="KW-1003">Cell membrane</keyword>
<dbReference type="Gene3D" id="3.40.50.300">
    <property type="entry name" value="P-loop containing nucleotide triphosphate hydrolases"/>
    <property type="match status" value="1"/>
</dbReference>
<feature type="domain" description="ABC transporter" evidence="8">
    <location>
        <begin position="11"/>
        <end position="266"/>
    </location>
</feature>
<dbReference type="PANTHER" id="PTHR43297:SF2">
    <property type="entry name" value="DIPEPTIDE TRANSPORT ATP-BINDING PROTEIN DPPD"/>
    <property type="match status" value="1"/>
</dbReference>
<dbReference type="PROSITE" id="PS50893">
    <property type="entry name" value="ABC_TRANSPORTER_2"/>
    <property type="match status" value="1"/>
</dbReference>
<protein>
    <submittedName>
        <fullName evidence="9">ABC transporter ATP-binding protein</fullName>
    </submittedName>
</protein>
<dbReference type="InterPro" id="IPR003439">
    <property type="entry name" value="ABC_transporter-like_ATP-bd"/>
</dbReference>
<dbReference type="CDD" id="cd03257">
    <property type="entry name" value="ABC_NikE_OppD_transporters"/>
    <property type="match status" value="1"/>
</dbReference>
<sequence length="318" mass="34279">MPNPNENALSIRELSVTFDSEDGAFEAVRNVSYDVPRGKVLAVVGESGSGKSVTANAILGLIQAPGRVSNGQILFYPKKGNPVDITTLSEKDDLLFKIRGGKIGMIFQEPMTALSPVHSIGNQLCEALFLHKSVDKKEAERVAIEMLEKVGITDPATRLKQYPHEFSGGMRQRVVIAMALICEPEIIIADEPTTALDVTIQAQILTLLSKLQKETGTSVIFITHDLGVVAQIADDVAVMYKGRIVEKGSVRQVLKDPLHPYTKALLAAIPSQKNLGARLPTIDSVLGDTDISTHTELIEIGAGRSVALAPEEAARHSK</sequence>
<dbReference type="Pfam" id="PF08352">
    <property type="entry name" value="oligo_HPY"/>
    <property type="match status" value="1"/>
</dbReference>
<dbReference type="SUPFAM" id="SSF52540">
    <property type="entry name" value="P-loop containing nucleoside triphosphate hydrolases"/>
    <property type="match status" value="1"/>
</dbReference>
<evidence type="ECO:0000256" key="4">
    <source>
        <dbReference type="ARBA" id="ARBA00022475"/>
    </source>
</evidence>
<comment type="subcellular location">
    <subcellularLocation>
        <location evidence="1">Cell inner membrane</location>
        <topology evidence="1">Peripheral membrane protein</topology>
    </subcellularLocation>
</comment>
<reference evidence="9" key="1">
    <citation type="submission" date="2021-01" db="EMBL/GenBank/DDBJ databases">
        <title>Modified the classification status of verrucomicrobia.</title>
        <authorList>
            <person name="Feng X."/>
        </authorList>
    </citation>
    <scope>NUCLEOTIDE SEQUENCE</scope>
    <source>
        <strain evidence="9">KCTC 13126</strain>
    </source>
</reference>
<dbReference type="Proteomes" id="UP000617628">
    <property type="component" value="Unassembled WGS sequence"/>
</dbReference>
<proteinExistence type="inferred from homology"/>
<dbReference type="PANTHER" id="PTHR43297">
    <property type="entry name" value="OLIGOPEPTIDE TRANSPORT ATP-BINDING PROTEIN APPD"/>
    <property type="match status" value="1"/>
</dbReference>
<evidence type="ECO:0000256" key="5">
    <source>
        <dbReference type="ARBA" id="ARBA00022741"/>
    </source>
</evidence>
<evidence type="ECO:0000313" key="9">
    <source>
        <dbReference type="EMBL" id="MBK1878528.1"/>
    </source>
</evidence>
<evidence type="ECO:0000313" key="10">
    <source>
        <dbReference type="Proteomes" id="UP000617628"/>
    </source>
</evidence>
<dbReference type="AlphaFoldDB" id="A0A934VSC8"/>
<dbReference type="InterPro" id="IPR013563">
    <property type="entry name" value="Oligopep_ABC_C"/>
</dbReference>
<dbReference type="InterPro" id="IPR003593">
    <property type="entry name" value="AAA+_ATPase"/>
</dbReference>
<dbReference type="SMART" id="SM00382">
    <property type="entry name" value="AAA"/>
    <property type="match status" value="1"/>
</dbReference>
<dbReference type="PROSITE" id="PS00211">
    <property type="entry name" value="ABC_TRANSPORTER_1"/>
    <property type="match status" value="1"/>
</dbReference>
<comment type="caution">
    <text evidence="9">The sequence shown here is derived from an EMBL/GenBank/DDBJ whole genome shotgun (WGS) entry which is preliminary data.</text>
</comment>
<evidence type="ECO:0000256" key="1">
    <source>
        <dbReference type="ARBA" id="ARBA00004417"/>
    </source>
</evidence>
<evidence type="ECO:0000256" key="6">
    <source>
        <dbReference type="ARBA" id="ARBA00022840"/>
    </source>
</evidence>
<keyword evidence="7" id="KW-0472">Membrane</keyword>
<dbReference type="GO" id="GO:0005524">
    <property type="term" value="F:ATP binding"/>
    <property type="evidence" value="ECO:0007669"/>
    <property type="project" value="UniProtKB-KW"/>
</dbReference>
<comment type="similarity">
    <text evidence="2">Belongs to the ABC transporter superfamily.</text>
</comment>
<dbReference type="RefSeq" id="WP_200356740.1">
    <property type="nucleotide sequence ID" value="NZ_JAENIL010000031.1"/>
</dbReference>
<name>A0A934VSC8_9BACT</name>
<evidence type="ECO:0000259" key="8">
    <source>
        <dbReference type="PROSITE" id="PS50893"/>
    </source>
</evidence>
<evidence type="ECO:0000256" key="3">
    <source>
        <dbReference type="ARBA" id="ARBA00022448"/>
    </source>
</evidence>
<keyword evidence="5" id="KW-0547">Nucleotide-binding</keyword>
<evidence type="ECO:0000256" key="2">
    <source>
        <dbReference type="ARBA" id="ARBA00005417"/>
    </source>
</evidence>
<dbReference type="GO" id="GO:0016887">
    <property type="term" value="F:ATP hydrolysis activity"/>
    <property type="evidence" value="ECO:0007669"/>
    <property type="project" value="InterPro"/>
</dbReference>
<dbReference type="InterPro" id="IPR017871">
    <property type="entry name" value="ABC_transporter-like_CS"/>
</dbReference>
<dbReference type="InterPro" id="IPR027417">
    <property type="entry name" value="P-loop_NTPase"/>
</dbReference>
<accession>A0A934VSC8</accession>
<keyword evidence="3" id="KW-0813">Transport</keyword>
<dbReference type="Pfam" id="PF00005">
    <property type="entry name" value="ABC_tran"/>
    <property type="match status" value="1"/>
</dbReference>
<dbReference type="EMBL" id="JAENIL010000031">
    <property type="protein sequence ID" value="MBK1878528.1"/>
    <property type="molecule type" value="Genomic_DNA"/>
</dbReference>
<evidence type="ECO:0000256" key="7">
    <source>
        <dbReference type="ARBA" id="ARBA00023136"/>
    </source>
</evidence>
<organism evidence="9 10">
    <name type="scientific">Pelagicoccus mobilis</name>
    <dbReference type="NCBI Taxonomy" id="415221"/>
    <lineage>
        <taxon>Bacteria</taxon>
        <taxon>Pseudomonadati</taxon>
        <taxon>Verrucomicrobiota</taxon>
        <taxon>Opitutia</taxon>
        <taxon>Puniceicoccales</taxon>
        <taxon>Pelagicoccaceae</taxon>
        <taxon>Pelagicoccus</taxon>
    </lineage>
</organism>
<dbReference type="GO" id="GO:0015833">
    <property type="term" value="P:peptide transport"/>
    <property type="evidence" value="ECO:0007669"/>
    <property type="project" value="InterPro"/>
</dbReference>